<sequence length="774" mass="83063">MRRRVTAGSSAVVGAAGVALAVAALQLPAAAAPVANDGATQRPANAAAHRQDNRPGPLTKQWIEKRKGALAKVAKGEAEIDEHGNVTVDAETNNVVEVAFEKTDKIFTILAEFGTQSVGRYGTAPGPLHNEIPQPDRSVDNSTTWAADFNTPHYEELFNGSGESMKRYYEDLSSGKYSVTNTVSDWVQVPYNESYYGDNAVEDNGGSWAFIQDSGNAWYQNALKTMTAAEIDSYLAQFDVWDRYDFDNDGNYDESDGYIDHFQAVHAGEGEDAGGGAQGADAIWSHRWYVNQSDYGLTGPTVGDQGNLSGGARIGNSKYWLGDYTTEPENGGLGVFAHEFGHDLGLPDYYDTAGGENGTAFWTLMSSGSWLGHGADANEGIGTTPGLMGPEEKLFLGWLDYRDVNLGQSGTVQLDPAQDANAANAQAIKVNLPSATTSKTYTTPASGQYAWWTGSADHLNESLSHAVPAASRVTVTAKAWYDIESGYDYLYGEYSTDGGTTWTRTGQPVTGSSSGRWTTLRFSYDANGVPTQFRFRYQTDGGVHFAGAFLDDIVAKSGGTTLFTDDVEQTGGWTATGLWQRATGTVSTTADRYYLLENRQYVGYDDTLRTGPYQFSYAYTAPNKVEFFSFRPGLLVWYVDHTVEDNNTSEHPGSGAALPVDARPAPFTYPDGTRPSNRRQPFDATFGTQSVPEMCLHKEVLAGSGKSQTVQTLAACAPANAGIPTFDDSNPTAYYSTANPQSSVKVAGHGVQATVTAESGNILTVSVVNPPAGG</sequence>
<comment type="caution">
    <text evidence="5">The sequence shown here is derived from an EMBL/GenBank/DDBJ whole genome shotgun (WGS) entry which is preliminary data.</text>
</comment>
<dbReference type="InterPro" id="IPR048665">
    <property type="entry name" value="InhA-like_VEG"/>
</dbReference>
<dbReference type="SUPFAM" id="SSF55486">
    <property type="entry name" value="Metalloproteases ('zincins'), catalytic domain"/>
    <property type="match status" value="1"/>
</dbReference>
<dbReference type="GO" id="GO:0008233">
    <property type="term" value="F:peptidase activity"/>
    <property type="evidence" value="ECO:0007669"/>
    <property type="project" value="InterPro"/>
</dbReference>
<feature type="domain" description="Peptidase M6-like" evidence="3">
    <location>
        <begin position="96"/>
        <end position="377"/>
    </location>
</feature>
<feature type="region of interest" description="Disordered" evidence="1">
    <location>
        <begin position="36"/>
        <end position="60"/>
    </location>
</feature>
<evidence type="ECO:0000256" key="1">
    <source>
        <dbReference type="SAM" id="MobiDB-lite"/>
    </source>
</evidence>
<dbReference type="Pfam" id="PF05547">
    <property type="entry name" value="Peptidase_M6"/>
    <property type="match status" value="1"/>
</dbReference>
<dbReference type="NCBIfam" id="TIGR03296">
    <property type="entry name" value="M6dom_TIGR03296"/>
    <property type="match status" value="1"/>
</dbReference>
<feature type="chain" id="PRO_5020917563" evidence="2">
    <location>
        <begin position="32"/>
        <end position="774"/>
    </location>
</feature>
<dbReference type="Pfam" id="PF20774">
    <property type="entry name" value="InhA-like_VEG"/>
    <property type="match status" value="1"/>
</dbReference>
<dbReference type="GO" id="GO:0006508">
    <property type="term" value="P:proteolysis"/>
    <property type="evidence" value="ECO:0007669"/>
    <property type="project" value="InterPro"/>
</dbReference>
<dbReference type="OrthoDB" id="275270at2"/>
<dbReference type="InterPro" id="IPR008757">
    <property type="entry name" value="Peptidase_M6-like_domain"/>
</dbReference>
<organism evidence="5 6">
    <name type="scientific">Micromonospora kangleipakensis</name>
    <dbReference type="NCBI Taxonomy" id="1077942"/>
    <lineage>
        <taxon>Bacteria</taxon>
        <taxon>Bacillati</taxon>
        <taxon>Actinomycetota</taxon>
        <taxon>Actinomycetes</taxon>
        <taxon>Micromonosporales</taxon>
        <taxon>Micromonosporaceae</taxon>
        <taxon>Micromonospora</taxon>
    </lineage>
</organism>
<evidence type="ECO:0000313" key="5">
    <source>
        <dbReference type="EMBL" id="RZU72822.1"/>
    </source>
</evidence>
<proteinExistence type="predicted"/>
<dbReference type="PANTHER" id="PTHR41775">
    <property type="entry name" value="SECRETED PROTEIN-RELATED"/>
    <property type="match status" value="1"/>
</dbReference>
<protein>
    <submittedName>
        <fullName evidence="5">Immune inhibitor A</fullName>
    </submittedName>
</protein>
<keyword evidence="6" id="KW-1185">Reference proteome</keyword>
<keyword evidence="2" id="KW-0732">Signal</keyword>
<dbReference type="EMBL" id="SHLD01000001">
    <property type="protein sequence ID" value="RZU72822.1"/>
    <property type="molecule type" value="Genomic_DNA"/>
</dbReference>
<evidence type="ECO:0000313" key="6">
    <source>
        <dbReference type="Proteomes" id="UP000294114"/>
    </source>
</evidence>
<dbReference type="Proteomes" id="UP000294114">
    <property type="component" value="Unassembled WGS sequence"/>
</dbReference>
<dbReference type="Pfam" id="PF20773">
    <property type="entry name" value="InhA-like_MAM"/>
    <property type="match status" value="1"/>
</dbReference>
<dbReference type="Gene3D" id="2.60.120.260">
    <property type="entry name" value="Galactose-binding domain-like"/>
    <property type="match status" value="1"/>
</dbReference>
<reference evidence="5 6" key="1">
    <citation type="submission" date="2019-02" db="EMBL/GenBank/DDBJ databases">
        <title>Sequencing the genomes of 1000 actinobacteria strains.</title>
        <authorList>
            <person name="Klenk H.-P."/>
        </authorList>
    </citation>
    <scope>NUCLEOTIDE SEQUENCE [LARGE SCALE GENOMIC DNA]</scope>
    <source>
        <strain evidence="5 6">DSM 45612</strain>
    </source>
</reference>
<accession>A0A4Q8B5G3</accession>
<dbReference type="PANTHER" id="PTHR41775:SF1">
    <property type="entry name" value="PEPTIDASE M6-LIKE DOMAIN-CONTAINING PROTEIN"/>
    <property type="match status" value="1"/>
</dbReference>
<dbReference type="AlphaFoldDB" id="A0A4Q8B5G3"/>
<name>A0A4Q8B5G3_9ACTN</name>
<evidence type="ECO:0000259" key="4">
    <source>
        <dbReference type="Pfam" id="PF20774"/>
    </source>
</evidence>
<evidence type="ECO:0000256" key="2">
    <source>
        <dbReference type="SAM" id="SignalP"/>
    </source>
</evidence>
<feature type="signal peptide" evidence="2">
    <location>
        <begin position="1"/>
        <end position="31"/>
    </location>
</feature>
<evidence type="ECO:0000259" key="3">
    <source>
        <dbReference type="Pfam" id="PF05547"/>
    </source>
</evidence>
<gene>
    <name evidence="5" type="ORF">EV384_1203</name>
</gene>
<feature type="domain" description="Immune inhibitor A-like metallopeptidase VEG" evidence="4">
    <location>
        <begin position="590"/>
        <end position="761"/>
    </location>
</feature>